<accession>A0A674IR19</accession>
<organism evidence="2 3">
    <name type="scientific">Terrapene triunguis</name>
    <name type="common">Three-toed box turtle</name>
    <dbReference type="NCBI Taxonomy" id="2587831"/>
    <lineage>
        <taxon>Eukaryota</taxon>
        <taxon>Metazoa</taxon>
        <taxon>Chordata</taxon>
        <taxon>Craniata</taxon>
        <taxon>Vertebrata</taxon>
        <taxon>Euteleostomi</taxon>
        <taxon>Archelosauria</taxon>
        <taxon>Testudinata</taxon>
        <taxon>Testudines</taxon>
        <taxon>Cryptodira</taxon>
        <taxon>Durocryptodira</taxon>
        <taxon>Testudinoidea</taxon>
        <taxon>Emydidae</taxon>
        <taxon>Terrapene</taxon>
    </lineage>
</organism>
<evidence type="ECO:0000313" key="3">
    <source>
        <dbReference type="Proteomes" id="UP000472274"/>
    </source>
</evidence>
<feature type="compositionally biased region" description="Low complexity" evidence="1">
    <location>
        <begin position="48"/>
        <end position="65"/>
    </location>
</feature>
<protein>
    <submittedName>
        <fullName evidence="2">Uncharacterized protein</fullName>
    </submittedName>
</protein>
<dbReference type="Ensembl" id="ENSTMTT00000010262.1">
    <property type="protein sequence ID" value="ENSTMTP00000009929.1"/>
    <property type="gene ID" value="ENSTMTG00000007235.1"/>
</dbReference>
<dbReference type="InParanoid" id="A0A674IR19"/>
<dbReference type="AlphaFoldDB" id="A0A674IR19"/>
<evidence type="ECO:0000313" key="2">
    <source>
        <dbReference type="Ensembl" id="ENSTMTP00000009929.1"/>
    </source>
</evidence>
<reference evidence="2" key="1">
    <citation type="submission" date="2025-08" db="UniProtKB">
        <authorList>
            <consortium name="Ensembl"/>
        </authorList>
    </citation>
    <scope>IDENTIFICATION</scope>
</reference>
<sequence>MARRRGQGGKPALPPSARAQGAGRRARSAPVGQSAGGRAASPAMAPLSPGAGAPRRPTPGAAPSTSLVGWCLEPALPPPHLSIYSHCFHHTYPFIPTASQVSLLFHVLLNGRGPPVRSGELSEIARTGTPA</sequence>
<proteinExistence type="predicted"/>
<reference evidence="2" key="2">
    <citation type="submission" date="2025-09" db="UniProtKB">
        <authorList>
            <consortium name="Ensembl"/>
        </authorList>
    </citation>
    <scope>IDENTIFICATION</scope>
</reference>
<feature type="region of interest" description="Disordered" evidence="1">
    <location>
        <begin position="1"/>
        <end position="67"/>
    </location>
</feature>
<name>A0A674IR19_9SAUR</name>
<dbReference type="Proteomes" id="UP000472274">
    <property type="component" value="Unplaced"/>
</dbReference>
<keyword evidence="3" id="KW-1185">Reference proteome</keyword>
<evidence type="ECO:0000256" key="1">
    <source>
        <dbReference type="SAM" id="MobiDB-lite"/>
    </source>
</evidence>